<accession>A0A8J1KUD7</accession>
<dbReference type="GO" id="GO:0005576">
    <property type="term" value="C:extracellular region"/>
    <property type="evidence" value="ECO:0007669"/>
    <property type="project" value="UniProtKB-SubCell"/>
</dbReference>
<keyword evidence="22" id="KW-0175">Coiled coil</keyword>
<comment type="subcellular location">
    <subcellularLocation>
        <location evidence="1">Golgi apparatus</location>
        <location evidence="1">Golgi stack membrane</location>
        <topology evidence="1">Single-pass type II membrane protein</topology>
    </subcellularLocation>
    <subcellularLocation>
        <location evidence="2">Secreted</location>
    </subcellularLocation>
</comment>
<keyword evidence="14" id="KW-0325">Glycoprotein</keyword>
<dbReference type="RefSeq" id="XP_041420926.1">
    <property type="nucleotide sequence ID" value="XM_041564992.1"/>
</dbReference>
<dbReference type="InterPro" id="IPR038578">
    <property type="entry name" value="GT29-like_sf"/>
</dbReference>
<keyword evidence="24" id="KW-1185">Reference proteome</keyword>
<feature type="transmembrane region" description="Helical" evidence="23">
    <location>
        <begin position="21"/>
        <end position="40"/>
    </location>
</feature>
<comment type="similarity">
    <text evidence="4">Belongs to the glycosyltransferase 29 family.</text>
</comment>
<name>A0A8J1KUD7_XENLA</name>
<dbReference type="AlphaFoldDB" id="A0A8J1KUD7"/>
<keyword evidence="10 23" id="KW-1133">Transmembrane helix</keyword>
<dbReference type="GO" id="GO:0097503">
    <property type="term" value="P:sialylation"/>
    <property type="evidence" value="ECO:0000318"/>
    <property type="project" value="GO_Central"/>
</dbReference>
<keyword evidence="12 23" id="KW-0472">Membrane</keyword>
<evidence type="ECO:0000256" key="19">
    <source>
        <dbReference type="ARBA" id="ARBA00076676"/>
    </source>
</evidence>
<evidence type="ECO:0000256" key="4">
    <source>
        <dbReference type="ARBA" id="ARBA00006003"/>
    </source>
</evidence>
<proteinExistence type="inferred from homology"/>
<evidence type="ECO:0000256" key="10">
    <source>
        <dbReference type="ARBA" id="ARBA00022989"/>
    </source>
</evidence>
<dbReference type="GO" id="GO:0003835">
    <property type="term" value="F:beta-galactoside alpha-2,6-sialyltransferase activity"/>
    <property type="evidence" value="ECO:0000318"/>
    <property type="project" value="GO_Central"/>
</dbReference>
<feature type="disulfide bond" evidence="21">
    <location>
        <begin position="208"/>
        <end position="360"/>
    </location>
</feature>
<evidence type="ECO:0000256" key="11">
    <source>
        <dbReference type="ARBA" id="ARBA00023034"/>
    </source>
</evidence>
<feature type="coiled-coil region" evidence="22">
    <location>
        <begin position="65"/>
        <end position="95"/>
    </location>
</feature>
<dbReference type="Gene3D" id="3.90.1480.20">
    <property type="entry name" value="Glycosyl transferase family 29"/>
    <property type="match status" value="1"/>
</dbReference>
<keyword evidence="8 23" id="KW-0812">Transmembrane</keyword>
<evidence type="ECO:0000256" key="3">
    <source>
        <dbReference type="ARBA" id="ARBA00004922"/>
    </source>
</evidence>
<evidence type="ECO:0000256" key="18">
    <source>
        <dbReference type="ARBA" id="ARBA00076526"/>
    </source>
</evidence>
<dbReference type="InterPro" id="IPR001675">
    <property type="entry name" value="Glyco_trans_29"/>
</dbReference>
<evidence type="ECO:0000256" key="23">
    <source>
        <dbReference type="SAM" id="Phobius"/>
    </source>
</evidence>
<keyword evidence="13" id="KW-1015">Disulfide bond</keyword>
<keyword evidence="9" id="KW-0735">Signal-anchor</keyword>
<evidence type="ECO:0000256" key="15">
    <source>
        <dbReference type="ARBA" id="ARBA00034249"/>
    </source>
</evidence>
<evidence type="ECO:0000256" key="1">
    <source>
        <dbReference type="ARBA" id="ARBA00004447"/>
    </source>
</evidence>
<dbReference type="EC" id="2.4.3.1" evidence="16"/>
<sequence length="431" mass="50180">MGTVYKYKILPNIMARYISKFTVMFVILCTFGFFFLDFYGKSKFLDSCTTKKVHARQFLASKSEVELTQDEKNNLSEEIERKKEIERKITIVRAEAEHLAKSRQKQLVQSRWGRYNRYGVWNEHMSSKDILPRLQVVKKSYQSMNKYKVKFQGKPGQLCTPQELLCAIKNKVNMSTLVRADLPQNASSWSQYLPIKTLQEEIKSLGKCAVVSSAGSIKYSSLGQEIDAHDAVLRFNAAPTRGHQDDVGTKTTFRLLNSQLVSRPELKFFEDPLYKEGTLLMWDPSQYQADLDQWHRNPDYMFFERYSTYRRKNPDQMFYVLNPQAAWQLWDIIQQNSPEDIHPGPPSSGFLGILLMMNLCNQVDVYEFLPSRRQTDFCHYYEIYQDRACTLGAYHPLMYEKNLVKKLNLGDDNSIYHFGKVTVPGLRGLQC</sequence>
<dbReference type="InterPro" id="IPR012163">
    <property type="entry name" value="Sialyl_trans"/>
</dbReference>
<keyword evidence="7" id="KW-0808">Transferase</keyword>
<dbReference type="PIRSF" id="PIRSF005557">
    <property type="entry name" value="Sialyl_trans"/>
    <property type="match status" value="1"/>
</dbReference>
<evidence type="ECO:0000256" key="5">
    <source>
        <dbReference type="ARBA" id="ARBA00022525"/>
    </source>
</evidence>
<comment type="pathway">
    <text evidence="3">Protein modification; protein glycosylation.</text>
</comment>
<dbReference type="GeneID" id="108718183"/>
<evidence type="ECO:0000256" key="21">
    <source>
        <dbReference type="PIRSR" id="PIRSR005557-2"/>
    </source>
</evidence>
<evidence type="ECO:0000256" key="22">
    <source>
        <dbReference type="SAM" id="Coils"/>
    </source>
</evidence>
<reference evidence="25" key="1">
    <citation type="submission" date="2025-08" db="UniProtKB">
        <authorList>
            <consortium name="RefSeq"/>
        </authorList>
    </citation>
    <scope>IDENTIFICATION</scope>
    <source>
        <strain evidence="25">J_2021</strain>
        <tissue evidence="25">Erythrocytes</tissue>
    </source>
</reference>
<dbReference type="GO" id="GO:0018279">
    <property type="term" value="P:protein N-linked glycosylation via asparagine"/>
    <property type="evidence" value="ECO:0000318"/>
    <property type="project" value="GO_Central"/>
</dbReference>
<evidence type="ECO:0000256" key="14">
    <source>
        <dbReference type="ARBA" id="ARBA00023180"/>
    </source>
</evidence>
<evidence type="ECO:0000313" key="25">
    <source>
        <dbReference type="RefSeq" id="XP_041420926.1"/>
    </source>
</evidence>
<dbReference type="GO" id="GO:0032580">
    <property type="term" value="C:Golgi cisterna membrane"/>
    <property type="evidence" value="ECO:0007669"/>
    <property type="project" value="UniProtKB-SubCell"/>
</dbReference>
<dbReference type="Proteomes" id="UP000186698">
    <property type="component" value="Chromosome 5S"/>
</dbReference>
<evidence type="ECO:0000256" key="7">
    <source>
        <dbReference type="ARBA" id="ARBA00022679"/>
    </source>
</evidence>
<evidence type="ECO:0000313" key="24">
    <source>
        <dbReference type="Proteomes" id="UP000186698"/>
    </source>
</evidence>
<evidence type="ECO:0000256" key="12">
    <source>
        <dbReference type="ARBA" id="ARBA00023136"/>
    </source>
</evidence>
<organism evidence="24 25">
    <name type="scientific">Xenopus laevis</name>
    <name type="common">African clawed frog</name>
    <dbReference type="NCBI Taxonomy" id="8355"/>
    <lineage>
        <taxon>Eukaryota</taxon>
        <taxon>Metazoa</taxon>
        <taxon>Chordata</taxon>
        <taxon>Craniata</taxon>
        <taxon>Vertebrata</taxon>
        <taxon>Euteleostomi</taxon>
        <taxon>Amphibia</taxon>
        <taxon>Batrachia</taxon>
        <taxon>Anura</taxon>
        <taxon>Pipoidea</taxon>
        <taxon>Pipidae</taxon>
        <taxon>Xenopodinae</taxon>
        <taxon>Xenopus</taxon>
        <taxon>Xenopus</taxon>
    </lineage>
</organism>
<keyword evidence="11" id="KW-0333">Golgi apparatus</keyword>
<dbReference type="CTD" id="108718183"/>
<dbReference type="PANTHER" id="PTHR46059">
    <property type="entry name" value="BETA-GALACTOSIDE ALPHA-2,6-SIALYLTRANSFERASE"/>
    <property type="match status" value="1"/>
</dbReference>
<evidence type="ECO:0000256" key="2">
    <source>
        <dbReference type="ARBA" id="ARBA00004613"/>
    </source>
</evidence>
<gene>
    <name evidence="25" type="primary">st6gal1.S</name>
</gene>
<comment type="catalytic activity">
    <reaction evidence="15">
        <text>a beta-D-galactoside + CMP-N-acetyl-beta-neuraminate = an N-acetyl-alpha-neuraminyl-(2-&gt;6)-beta-D-galactosyl derivative + CMP + H(+)</text>
        <dbReference type="Rhea" id="RHEA:52104"/>
        <dbReference type="ChEBI" id="CHEBI:15378"/>
        <dbReference type="ChEBI" id="CHEBI:28034"/>
        <dbReference type="ChEBI" id="CHEBI:57812"/>
        <dbReference type="ChEBI" id="CHEBI:60377"/>
        <dbReference type="ChEBI" id="CHEBI:136398"/>
        <dbReference type="EC" id="2.4.3.1"/>
    </reaction>
</comment>
<evidence type="ECO:0000256" key="9">
    <source>
        <dbReference type="ARBA" id="ARBA00022968"/>
    </source>
</evidence>
<evidence type="ECO:0000256" key="8">
    <source>
        <dbReference type="ARBA" id="ARBA00022692"/>
    </source>
</evidence>
<dbReference type="OrthoDB" id="10264956at2759"/>
<dbReference type="PANTHER" id="PTHR46059:SF2">
    <property type="entry name" value="BETA-GALACTOSIDE ALPHA-2,6-SIALYLTRANSFERASE 1"/>
    <property type="match status" value="1"/>
</dbReference>
<evidence type="ECO:0000256" key="6">
    <source>
        <dbReference type="ARBA" id="ARBA00022676"/>
    </source>
</evidence>
<protein>
    <recommendedName>
        <fullName evidence="17">Beta-galactoside alpha-2,6-sialyltransferase 1</fullName>
        <ecNumber evidence="16">2.4.3.1</ecNumber>
    </recommendedName>
    <alternativeName>
        <fullName evidence="20">CMP-N-acetylneuraminate-beta-galactosamide-alpha-2,6-sialyltransferase 1</fullName>
    </alternativeName>
    <alternativeName>
        <fullName evidence="19">ST6Gal I</fullName>
    </alternativeName>
    <alternativeName>
        <fullName evidence="18">Sialyltransferase 1</fullName>
    </alternativeName>
</protein>
<dbReference type="FunFam" id="3.90.1480.20:FF:000012">
    <property type="entry name" value="ST6 beta-galactoside alpha-2,6-sialyltransferase 1"/>
    <property type="match status" value="1"/>
</dbReference>
<evidence type="ECO:0000256" key="20">
    <source>
        <dbReference type="ARBA" id="ARBA00080062"/>
    </source>
</evidence>
<keyword evidence="6" id="KW-0328">Glycosyltransferase</keyword>
<evidence type="ECO:0000256" key="17">
    <source>
        <dbReference type="ARBA" id="ARBA00069321"/>
    </source>
</evidence>
<evidence type="ECO:0000256" key="16">
    <source>
        <dbReference type="ARBA" id="ARBA00034329"/>
    </source>
</evidence>
<dbReference type="GO" id="GO:0005794">
    <property type="term" value="C:Golgi apparatus"/>
    <property type="evidence" value="ECO:0000318"/>
    <property type="project" value="GO_Central"/>
</dbReference>
<evidence type="ECO:0000256" key="13">
    <source>
        <dbReference type="ARBA" id="ARBA00023157"/>
    </source>
</evidence>
<keyword evidence="5" id="KW-0964">Secreted</keyword>
<dbReference type="Pfam" id="PF00777">
    <property type="entry name" value="Glyco_transf_29"/>
    <property type="match status" value="1"/>
</dbReference>